<dbReference type="Proteomes" id="UP000014760">
    <property type="component" value="Unassembled WGS sequence"/>
</dbReference>
<name>R7V3K6_CAPTE</name>
<evidence type="ECO:0000313" key="4">
    <source>
        <dbReference type="Proteomes" id="UP000014760"/>
    </source>
</evidence>
<evidence type="ECO:0000313" key="3">
    <source>
        <dbReference type="EnsemblMetazoa" id="CapteP195368"/>
    </source>
</evidence>
<reference evidence="4" key="1">
    <citation type="submission" date="2012-12" db="EMBL/GenBank/DDBJ databases">
        <authorList>
            <person name="Hellsten U."/>
            <person name="Grimwood J."/>
            <person name="Chapman J.A."/>
            <person name="Shapiro H."/>
            <person name="Aerts A."/>
            <person name="Otillar R.P."/>
            <person name="Terry A.Y."/>
            <person name="Boore J.L."/>
            <person name="Simakov O."/>
            <person name="Marletaz F."/>
            <person name="Cho S.-J."/>
            <person name="Edsinger-Gonzales E."/>
            <person name="Havlak P."/>
            <person name="Kuo D.-H."/>
            <person name="Larsson T."/>
            <person name="Lv J."/>
            <person name="Arendt D."/>
            <person name="Savage R."/>
            <person name="Osoegawa K."/>
            <person name="de Jong P."/>
            <person name="Lindberg D.R."/>
            <person name="Seaver E.C."/>
            <person name="Weisblat D.A."/>
            <person name="Putnam N.H."/>
            <person name="Grigoriev I.V."/>
            <person name="Rokhsar D.S."/>
        </authorList>
    </citation>
    <scope>NUCLEOTIDE SEQUENCE</scope>
    <source>
        <strain evidence="4">I ESC-2004</strain>
    </source>
</reference>
<gene>
    <name evidence="2" type="ORF">CAPTEDRAFT_195368</name>
</gene>
<dbReference type="EnsemblMetazoa" id="CapteT195368">
    <property type="protein sequence ID" value="CapteP195368"/>
    <property type="gene ID" value="CapteG195368"/>
</dbReference>
<feature type="region of interest" description="Disordered" evidence="1">
    <location>
        <begin position="149"/>
        <end position="187"/>
    </location>
</feature>
<dbReference type="HOGENOM" id="CLU_1449011_0_0_1"/>
<keyword evidence="4" id="KW-1185">Reference proteome</keyword>
<sequence>MSDNFLQQIGYLVSSNRRNCKIKSDFHHDSQDQEVQERLTSKYKTQGRNSQEATVKRSSEIHQQPRKMRTVGQSPARVLILESDATPYSVTRSRRSRHPAHGQPHSPFPSGEKSRRQMPTNEVTAMRTSSKNVNGIRIERLTEKEIQDIRGIPSKEDKLAEPKINDSARDMEIGGDCSSPARKDNGS</sequence>
<dbReference type="AlphaFoldDB" id="R7V3K6"/>
<feature type="compositionally biased region" description="Polar residues" evidence="1">
    <location>
        <begin position="117"/>
        <end position="129"/>
    </location>
</feature>
<feature type="region of interest" description="Disordered" evidence="1">
    <location>
        <begin position="41"/>
        <end position="73"/>
    </location>
</feature>
<feature type="compositionally biased region" description="Basic and acidic residues" evidence="1">
    <location>
        <begin position="149"/>
        <end position="172"/>
    </location>
</feature>
<accession>R7V3K6</accession>
<reference evidence="2 4" key="2">
    <citation type="journal article" date="2013" name="Nature">
        <title>Insights into bilaterian evolution from three spiralian genomes.</title>
        <authorList>
            <person name="Simakov O."/>
            <person name="Marletaz F."/>
            <person name="Cho S.J."/>
            <person name="Edsinger-Gonzales E."/>
            <person name="Havlak P."/>
            <person name="Hellsten U."/>
            <person name="Kuo D.H."/>
            <person name="Larsson T."/>
            <person name="Lv J."/>
            <person name="Arendt D."/>
            <person name="Savage R."/>
            <person name="Osoegawa K."/>
            <person name="de Jong P."/>
            <person name="Grimwood J."/>
            <person name="Chapman J.A."/>
            <person name="Shapiro H."/>
            <person name="Aerts A."/>
            <person name="Otillar R.P."/>
            <person name="Terry A.Y."/>
            <person name="Boore J.L."/>
            <person name="Grigoriev I.V."/>
            <person name="Lindberg D.R."/>
            <person name="Seaver E.C."/>
            <person name="Weisblat D.A."/>
            <person name="Putnam N.H."/>
            <person name="Rokhsar D.S."/>
        </authorList>
    </citation>
    <scope>NUCLEOTIDE SEQUENCE</scope>
    <source>
        <strain evidence="2 4">I ESC-2004</strain>
    </source>
</reference>
<organism evidence="2">
    <name type="scientific">Capitella teleta</name>
    <name type="common">Polychaete worm</name>
    <dbReference type="NCBI Taxonomy" id="283909"/>
    <lineage>
        <taxon>Eukaryota</taxon>
        <taxon>Metazoa</taxon>
        <taxon>Spiralia</taxon>
        <taxon>Lophotrochozoa</taxon>
        <taxon>Annelida</taxon>
        <taxon>Polychaeta</taxon>
        <taxon>Sedentaria</taxon>
        <taxon>Scolecida</taxon>
        <taxon>Capitellidae</taxon>
        <taxon>Capitella</taxon>
    </lineage>
</organism>
<dbReference type="EMBL" id="AMQN01040852">
    <property type="status" value="NOT_ANNOTATED_CDS"/>
    <property type="molecule type" value="Genomic_DNA"/>
</dbReference>
<feature type="region of interest" description="Disordered" evidence="1">
    <location>
        <begin position="85"/>
        <end position="129"/>
    </location>
</feature>
<evidence type="ECO:0000313" key="2">
    <source>
        <dbReference type="EMBL" id="ELU10921.1"/>
    </source>
</evidence>
<feature type="compositionally biased region" description="Polar residues" evidence="1">
    <location>
        <begin position="42"/>
        <end position="53"/>
    </location>
</feature>
<protein>
    <submittedName>
        <fullName evidence="2 3">Uncharacterized protein</fullName>
    </submittedName>
</protein>
<evidence type="ECO:0000256" key="1">
    <source>
        <dbReference type="SAM" id="MobiDB-lite"/>
    </source>
</evidence>
<reference evidence="3" key="3">
    <citation type="submission" date="2015-06" db="UniProtKB">
        <authorList>
            <consortium name="EnsemblMetazoa"/>
        </authorList>
    </citation>
    <scope>IDENTIFICATION</scope>
</reference>
<dbReference type="EMBL" id="KB297148">
    <property type="protein sequence ID" value="ELU10921.1"/>
    <property type="molecule type" value="Genomic_DNA"/>
</dbReference>
<proteinExistence type="predicted"/>